<evidence type="ECO:0000313" key="12">
    <source>
        <dbReference type="Proteomes" id="UP000002089"/>
    </source>
</evidence>
<evidence type="ECO:0000256" key="2">
    <source>
        <dbReference type="ARBA" id="ARBA00012418"/>
    </source>
</evidence>
<comment type="function">
    <text evidence="9">DNA-dependent RNA polymerase catalyzes the transcription of DNA into RNA using the four ribonucleoside triphosphates as substrates.</text>
</comment>
<comment type="similarity">
    <text evidence="1 9">Belongs to the phage and mitochondrial RNA polymerase family.</text>
</comment>
<dbReference type="GeneID" id="5687499"/>
<proteinExistence type="inferred from homology"/>
<dbReference type="InterPro" id="IPR029262">
    <property type="entry name" value="RPOL_N"/>
</dbReference>
<dbReference type="EC" id="2.7.7.6" evidence="2 9"/>
<dbReference type="OrthoDB" id="309at10239"/>
<dbReference type="PROSITE" id="PS00900">
    <property type="entry name" value="RNA_POL_PHAGE_1"/>
    <property type="match status" value="1"/>
</dbReference>
<dbReference type="InterPro" id="IPR043502">
    <property type="entry name" value="DNA/RNA_pol_sf"/>
</dbReference>
<organism evidence="11 12">
    <name type="scientific">Pseudomonas phage LKA1</name>
    <dbReference type="NCBI Taxonomy" id="386793"/>
    <lineage>
        <taxon>Viruses</taxon>
        <taxon>Duplodnaviria</taxon>
        <taxon>Heunggongvirae</taxon>
        <taxon>Uroviricota</taxon>
        <taxon>Caudoviricetes</taxon>
        <taxon>Autographivirales</taxon>
        <taxon>Autoscriptoviridae</taxon>
        <taxon>Stubburvirus</taxon>
        <taxon>Stubburvirus LKA1</taxon>
    </lineage>
</organism>
<dbReference type="Gene3D" id="1.10.287.280">
    <property type="match status" value="1"/>
</dbReference>
<name>Q0E5X7_9CAUD</name>
<dbReference type="SMART" id="SM01311">
    <property type="entry name" value="RPOL_N"/>
    <property type="match status" value="1"/>
</dbReference>
<dbReference type="RefSeq" id="YP_001522878.1">
    <property type="nucleotide sequence ID" value="NC_009936.1"/>
</dbReference>
<dbReference type="KEGG" id="vg:5687499"/>
<dbReference type="InterPro" id="IPR037159">
    <property type="entry name" value="RNA_POL_N_sf"/>
</dbReference>
<dbReference type="GO" id="GO:0006351">
    <property type="term" value="P:DNA-templated transcription"/>
    <property type="evidence" value="ECO:0007669"/>
    <property type="project" value="InterPro"/>
</dbReference>
<keyword evidence="12" id="KW-1185">Reference proteome</keyword>
<gene>
    <name evidence="11" type="primary">gp37</name>
</gene>
<dbReference type="Gene3D" id="1.10.1320.10">
    <property type="entry name" value="DNA-directed RNA polymerase, N-terminal domain"/>
    <property type="match status" value="1"/>
</dbReference>
<keyword evidence="3 9" id="KW-0240">DNA-directed RNA polymerase</keyword>
<feature type="domain" description="DNA-directed RNA polymerase N-terminal" evidence="10">
    <location>
        <begin position="6"/>
        <end position="294"/>
    </location>
</feature>
<dbReference type="PANTHER" id="PTHR10102">
    <property type="entry name" value="DNA-DIRECTED RNA POLYMERASE, MITOCHONDRIAL"/>
    <property type="match status" value="1"/>
</dbReference>
<keyword evidence="6 9" id="KW-0804">Transcription</keyword>
<evidence type="ECO:0000256" key="9">
    <source>
        <dbReference type="RuleBase" id="RU003805"/>
    </source>
</evidence>
<dbReference type="PANTHER" id="PTHR10102:SF0">
    <property type="entry name" value="DNA-DIRECTED RNA POLYMERASE, MITOCHONDRIAL"/>
    <property type="match status" value="1"/>
</dbReference>
<evidence type="ECO:0000256" key="3">
    <source>
        <dbReference type="ARBA" id="ARBA00022478"/>
    </source>
</evidence>
<evidence type="ECO:0000256" key="6">
    <source>
        <dbReference type="ARBA" id="ARBA00023163"/>
    </source>
</evidence>
<dbReference type="SUPFAM" id="SSF56672">
    <property type="entry name" value="DNA/RNA polymerases"/>
    <property type="match status" value="1"/>
</dbReference>
<dbReference type="GO" id="GO:0003899">
    <property type="term" value="F:DNA-directed RNA polymerase activity"/>
    <property type="evidence" value="ECO:0007669"/>
    <property type="project" value="UniProtKB-EC"/>
</dbReference>
<evidence type="ECO:0000256" key="5">
    <source>
        <dbReference type="ARBA" id="ARBA00022695"/>
    </source>
</evidence>
<keyword evidence="5 9" id="KW-0548">Nucleotidyltransferase</keyword>
<dbReference type="PROSITE" id="PS00489">
    <property type="entry name" value="RNA_POL_PHAGE_2"/>
    <property type="match status" value="1"/>
</dbReference>
<dbReference type="InterPro" id="IPR002092">
    <property type="entry name" value="DNA-dir_Rpol_phage-type"/>
</dbReference>
<evidence type="ECO:0000259" key="10">
    <source>
        <dbReference type="SMART" id="SM01311"/>
    </source>
</evidence>
<accession>Q0E5X7</accession>
<dbReference type="GO" id="GO:0003677">
    <property type="term" value="F:DNA binding"/>
    <property type="evidence" value="ECO:0007669"/>
    <property type="project" value="InterPro"/>
</dbReference>
<reference evidence="11 12" key="1">
    <citation type="journal article" date="2006" name="J. Bacteriol.">
        <title>Genomic analysis of Pseudomonas aeruginosa phages LKD16 and LKA1: establishment of the phiKMV subgroup within the T7 supergroup.</title>
        <authorList>
            <person name="Ceyssens P.J."/>
            <person name="Lavigne R."/>
            <person name="Mattheus W."/>
            <person name="Chibeu A."/>
            <person name="Hertveldt K."/>
            <person name="Mast J."/>
            <person name="Robben J."/>
            <person name="Volckaert G."/>
        </authorList>
    </citation>
    <scope>NUCLEOTIDE SEQUENCE</scope>
</reference>
<evidence type="ECO:0000256" key="1">
    <source>
        <dbReference type="ARBA" id="ARBA00009493"/>
    </source>
</evidence>
<evidence type="ECO:0000313" key="11">
    <source>
        <dbReference type="EMBL" id="CAK25005.1"/>
    </source>
</evidence>
<dbReference type="Proteomes" id="UP000002089">
    <property type="component" value="Segment"/>
</dbReference>
<keyword evidence="4 9" id="KW-0808">Transferase</keyword>
<dbReference type="Gene3D" id="1.10.150.20">
    <property type="entry name" value="5' to 3' exonuclease, C-terminal subdomain"/>
    <property type="match status" value="1"/>
</dbReference>
<dbReference type="EMBL" id="AM265639">
    <property type="protein sequence ID" value="CAK25005.1"/>
    <property type="molecule type" value="Genomic_DNA"/>
</dbReference>
<evidence type="ECO:0000256" key="8">
    <source>
        <dbReference type="ARBA" id="ARBA00048552"/>
    </source>
</evidence>
<evidence type="ECO:0000256" key="4">
    <source>
        <dbReference type="ARBA" id="ARBA00022679"/>
    </source>
</evidence>
<dbReference type="Pfam" id="PF00940">
    <property type="entry name" value="RNA_pol"/>
    <property type="match status" value="1"/>
</dbReference>
<keyword evidence="7" id="KW-1195">Viral transcription</keyword>
<dbReference type="GO" id="GO:0000428">
    <property type="term" value="C:DNA-directed RNA polymerase complex"/>
    <property type="evidence" value="ECO:0007669"/>
    <property type="project" value="UniProtKB-KW"/>
</dbReference>
<comment type="catalytic activity">
    <reaction evidence="8 9">
        <text>RNA(n) + a ribonucleoside 5'-triphosphate = RNA(n+1) + diphosphate</text>
        <dbReference type="Rhea" id="RHEA:21248"/>
        <dbReference type="Rhea" id="RHEA-COMP:14527"/>
        <dbReference type="Rhea" id="RHEA-COMP:17342"/>
        <dbReference type="ChEBI" id="CHEBI:33019"/>
        <dbReference type="ChEBI" id="CHEBI:61557"/>
        <dbReference type="ChEBI" id="CHEBI:140395"/>
        <dbReference type="EC" id="2.7.7.6"/>
    </reaction>
</comment>
<evidence type="ECO:0000256" key="7">
    <source>
        <dbReference type="ARBA" id="ARBA00023314"/>
    </source>
</evidence>
<sequence length="811" mass="90506">MIDPIEAQMQREKRHSAEATAQHLREVQEALRAGRVDDIPAARRLIARVYEDVRAALEPVVETKARGPGAALRGWLRRVPIDTLAVLSIRVVLAHVMRDTAESPATLQRIGHALGRAIEQEALVQEAYRANALYLDRTWEYLRTAGTTSQRHIQKTMRAVVHNVLEGQFDGHLTNAEYIHLGKHGLQACLDAGLVELQRHGQGAKTNAIYVLPAEVREVLAFVPPEISGAAQMMFAEPTPWDGAAGGGYYTERMKIDFPLRRVNRRTRKPLRRVIRDNVGKCTDVLACANYLQAQAFSIHTPTLELIKQVWNSGGGALGIPKREAPPEPAFPFPETWDKDSATEAELERFASWKRRMHAWHMGKKELRKAQQGIGQALRVSAGAAARVWFPTFIDSRGRYYYRGVLNPQGDEMCKALLHFADKRPLGERGLYWIQVHVANCFGEDKARFDARAAWAVERKAELFAALEAPADSCFAEADTPLGAFAAVWEWREAERSGNPAAYCTGLPIHMDATCSGLQHFSAMLRDPVGGQYVNLYDSGGDSKADIYRKVAEVAQTRINRDAANPASKDWHLAKLWTQWEIPRTLAKGPVMTYVYGATLRGVAEGIADWLEEQQAIVPDGVRIFDLAYYLGRVLFSAIEDVVPAAAAAMRWLRERARSAAGDTPMLWFSPTGLLVEHDYRDFVEHRVKIRSCGITDIVVREDLDQTRGNRMQNAVAPNFVHALDAAHLTFTARLLEDGGHAMVAIHDSFGTHPSSVDEMHTAIREAFVRLYSEFDPITLFLRGIGQEEVAPPPKGNLDLTLFRSSEFGFC</sequence>
<dbReference type="InterPro" id="IPR046950">
    <property type="entry name" value="DNA-dir_Rpol_C_phage-type"/>
</dbReference>
<protein>
    <recommendedName>
        <fullName evidence="2 9">DNA-directed RNA polymerase</fullName>
        <ecNumber evidence="2 9">2.7.7.6</ecNumber>
    </recommendedName>
</protein>
<dbReference type="GO" id="GO:0019083">
    <property type="term" value="P:viral transcription"/>
    <property type="evidence" value="ECO:0007669"/>
    <property type="project" value="UniProtKB-KW"/>
</dbReference>